<reference evidence="1 2" key="1">
    <citation type="submission" date="2013-07" db="EMBL/GenBank/DDBJ databases">
        <title>Thalassospira permensis NBRC 106175 Genome Sequencing.</title>
        <authorList>
            <person name="Lai Q."/>
            <person name="Shao Z."/>
        </authorList>
    </citation>
    <scope>NUCLEOTIDE SEQUENCE [LARGE SCALE GENOMIC DNA]</scope>
    <source>
        <strain evidence="1 2">NBRC 106175</strain>
    </source>
</reference>
<dbReference type="Proteomes" id="UP000027463">
    <property type="component" value="Unassembled WGS sequence"/>
</dbReference>
<accession>A0ABR4TSY6</accession>
<dbReference type="EMBL" id="AUNC01000006">
    <property type="protein sequence ID" value="KEO58587.1"/>
    <property type="molecule type" value="Genomic_DNA"/>
</dbReference>
<evidence type="ECO:0000313" key="1">
    <source>
        <dbReference type="EMBL" id="KEO58587.1"/>
    </source>
</evidence>
<protein>
    <submittedName>
        <fullName evidence="1">Uncharacterized protein</fullName>
    </submittedName>
</protein>
<comment type="caution">
    <text evidence="1">The sequence shown here is derived from an EMBL/GenBank/DDBJ whole genome shotgun (WGS) entry which is preliminary data.</text>
</comment>
<proteinExistence type="predicted"/>
<dbReference type="RefSeq" id="WP_037988078.1">
    <property type="nucleotide sequence ID" value="NZ_AUNC01000006.1"/>
</dbReference>
<name>A0ABR4TSY6_9PROT</name>
<sequence>MSKFKLSDIKAISDAGKEKESDWLVNAEDSINFLRENALNDEIVIYASTKCVTIHGVLALTERATPEAISHSQHECFPQLDDCWKIQQAYGGGEEHRMYLEAPMAYSSKICQGGEQLVFRRNFYGVDEVSPAFEINQKFIHSLDLHFLPDRQSYCRLDSRGDIEEVIKIVDHNGQGDLDWFRVITVQRRDLDKYMALSETCLVLRFDFTRVRWGGFAGWGEINRYTREAENFSYHGGENGQGSYCAGTMIVRPDLSMDDLIREWKEEEDETNRQYATFKISDWKNKKLVETSCAPEFLSNYFQESDLPWELSPAFFRPEVLQRFKSDPEKYCLEDRSISCRNAWHLKAYDINEEGQVHTYICDLADLPYEEQLYWQSFNEWPKGQISKRALKTDIFGQWDTDYEPLSELKRAVASLDKNPPSWWKKRGGNLLDSVRYPVTDSSKEWADELLALDQLIVEGFLVKPLRKIIKKQNGTYDQNWGSLMLLKEVLVCLGHNEGFVLEVIRPLQQVHSLRTNVKGHASTEKKRAAESNARSEFGNFREHFRHLVTNCEESMTKIVSALKSFE</sequence>
<evidence type="ECO:0000313" key="2">
    <source>
        <dbReference type="Proteomes" id="UP000027463"/>
    </source>
</evidence>
<keyword evidence="2" id="KW-1185">Reference proteome</keyword>
<gene>
    <name evidence="1" type="ORF">SMB34_13815</name>
</gene>
<organism evidence="1 2">
    <name type="scientific">Thalassospira permensis NBRC 106175</name>
    <dbReference type="NCBI Taxonomy" id="1353532"/>
    <lineage>
        <taxon>Bacteria</taxon>
        <taxon>Pseudomonadati</taxon>
        <taxon>Pseudomonadota</taxon>
        <taxon>Alphaproteobacteria</taxon>
        <taxon>Rhodospirillales</taxon>
        <taxon>Thalassospiraceae</taxon>
        <taxon>Thalassospira</taxon>
    </lineage>
</organism>